<dbReference type="RefSeq" id="WP_266055768.1">
    <property type="nucleotide sequence ID" value="NZ_JAPFQN010000003.1"/>
</dbReference>
<sequence length="170" mass="19420">MRSTLILFILIFSFSITFGQQFIRISNKSGSKRKVINVGDPFIYKLYGDETVYRDQLVSVTDSTFQLTYETLKPEEVQVVYKNETNYMDRLSGYLIAGGAILVAIDFVNIRIVNNAEFEPSSGIFIVGGAMVGTGLIYKLLRRRKYRLDKRWDMNLINIDSFQDVSNGSK</sequence>
<accession>A0ABT3RPC9</accession>
<feature type="transmembrane region" description="Helical" evidence="1">
    <location>
        <begin position="122"/>
        <end position="141"/>
    </location>
</feature>
<organism evidence="2 3">
    <name type="scientific">Mangrovivirga halotolerans</name>
    <dbReference type="NCBI Taxonomy" id="2993936"/>
    <lineage>
        <taxon>Bacteria</taxon>
        <taxon>Pseudomonadati</taxon>
        <taxon>Bacteroidota</taxon>
        <taxon>Cytophagia</taxon>
        <taxon>Cytophagales</taxon>
        <taxon>Mangrovivirgaceae</taxon>
        <taxon>Mangrovivirga</taxon>
    </lineage>
</organism>
<proteinExistence type="predicted"/>
<keyword evidence="1" id="KW-1133">Transmembrane helix</keyword>
<keyword evidence="3" id="KW-1185">Reference proteome</keyword>
<keyword evidence="1" id="KW-0812">Transmembrane</keyword>
<feature type="transmembrane region" description="Helical" evidence="1">
    <location>
        <begin position="91"/>
        <end position="110"/>
    </location>
</feature>
<dbReference type="Proteomes" id="UP001209885">
    <property type="component" value="Unassembled WGS sequence"/>
</dbReference>
<name>A0ABT3RPC9_9BACT</name>
<gene>
    <name evidence="2" type="ORF">OO013_05895</name>
</gene>
<evidence type="ECO:0000256" key="1">
    <source>
        <dbReference type="SAM" id="Phobius"/>
    </source>
</evidence>
<protein>
    <submittedName>
        <fullName evidence="2">Uncharacterized protein</fullName>
    </submittedName>
</protein>
<evidence type="ECO:0000313" key="3">
    <source>
        <dbReference type="Proteomes" id="UP001209885"/>
    </source>
</evidence>
<reference evidence="2 3" key="1">
    <citation type="submission" date="2022-11" db="EMBL/GenBank/DDBJ databases">
        <title>The characterization of three novel Bacteroidetes species and genomic analysis of their roles in tidal elemental geochemical cycles.</title>
        <authorList>
            <person name="Ma K."/>
        </authorList>
    </citation>
    <scope>NUCLEOTIDE SEQUENCE [LARGE SCALE GENOMIC DNA]</scope>
    <source>
        <strain evidence="2 3">M17</strain>
    </source>
</reference>
<feature type="transmembrane region" description="Helical" evidence="1">
    <location>
        <begin position="6"/>
        <end position="23"/>
    </location>
</feature>
<dbReference type="EMBL" id="JAPFQN010000003">
    <property type="protein sequence ID" value="MCX2743388.1"/>
    <property type="molecule type" value="Genomic_DNA"/>
</dbReference>
<comment type="caution">
    <text evidence="2">The sequence shown here is derived from an EMBL/GenBank/DDBJ whole genome shotgun (WGS) entry which is preliminary data.</text>
</comment>
<keyword evidence="1" id="KW-0472">Membrane</keyword>
<evidence type="ECO:0000313" key="2">
    <source>
        <dbReference type="EMBL" id="MCX2743388.1"/>
    </source>
</evidence>